<dbReference type="PRINTS" id="PR00038">
    <property type="entry name" value="HTHLUXR"/>
</dbReference>
<dbReference type="EMBL" id="FUZO01000002">
    <property type="protein sequence ID" value="SKC70525.1"/>
    <property type="molecule type" value="Genomic_DNA"/>
</dbReference>
<dbReference type="InterPro" id="IPR000792">
    <property type="entry name" value="Tscrpt_reg_LuxR_C"/>
</dbReference>
<dbReference type="PROSITE" id="PS50110">
    <property type="entry name" value="RESPONSE_REGULATORY"/>
    <property type="match status" value="1"/>
</dbReference>
<evidence type="ECO:0000313" key="9">
    <source>
        <dbReference type="Proteomes" id="UP000190827"/>
    </source>
</evidence>
<dbReference type="SUPFAM" id="SSF52172">
    <property type="entry name" value="CheY-like"/>
    <property type="match status" value="1"/>
</dbReference>
<feature type="modified residue" description="4-aspartylphosphate" evidence="5">
    <location>
        <position position="54"/>
    </location>
</feature>
<dbReference type="RefSeq" id="WP_079706852.1">
    <property type="nucleotide sequence ID" value="NZ_FUZO01000002.1"/>
</dbReference>
<dbReference type="SMART" id="SM00421">
    <property type="entry name" value="HTH_LUXR"/>
    <property type="match status" value="1"/>
</dbReference>
<dbReference type="InterPro" id="IPR016032">
    <property type="entry name" value="Sig_transdc_resp-reg_C-effctor"/>
</dbReference>
<keyword evidence="2" id="KW-0805">Transcription regulation</keyword>
<organism evidence="8 9">
    <name type="scientific">Plantibacter cousiniae</name>
    <name type="common">nom. nud.</name>
    <dbReference type="NCBI Taxonomy" id="199709"/>
    <lineage>
        <taxon>Bacteria</taxon>
        <taxon>Bacillati</taxon>
        <taxon>Actinomycetota</taxon>
        <taxon>Actinomycetes</taxon>
        <taxon>Micrococcales</taxon>
        <taxon>Microbacteriaceae</taxon>
        <taxon>Plantibacter</taxon>
    </lineage>
</organism>
<feature type="domain" description="Response regulatory" evidence="7">
    <location>
        <begin position="3"/>
        <end position="120"/>
    </location>
</feature>
<dbReference type="PROSITE" id="PS50043">
    <property type="entry name" value="HTH_LUXR_2"/>
    <property type="match status" value="1"/>
</dbReference>
<dbReference type="Pfam" id="PF00196">
    <property type="entry name" value="GerE"/>
    <property type="match status" value="1"/>
</dbReference>
<feature type="domain" description="HTH luxR-type" evidence="6">
    <location>
        <begin position="138"/>
        <end position="203"/>
    </location>
</feature>
<keyword evidence="3" id="KW-0238">DNA-binding</keyword>
<protein>
    <submittedName>
        <fullName evidence="8">Two component transcriptional regulator, LuxR family</fullName>
    </submittedName>
</protein>
<dbReference type="PANTHER" id="PTHR43214">
    <property type="entry name" value="TWO-COMPONENT RESPONSE REGULATOR"/>
    <property type="match status" value="1"/>
</dbReference>
<name>A0ABY1LSN7_9MICO</name>
<evidence type="ECO:0000256" key="3">
    <source>
        <dbReference type="ARBA" id="ARBA00023125"/>
    </source>
</evidence>
<dbReference type="Proteomes" id="UP000190827">
    <property type="component" value="Unassembled WGS sequence"/>
</dbReference>
<evidence type="ECO:0000256" key="2">
    <source>
        <dbReference type="ARBA" id="ARBA00023015"/>
    </source>
</evidence>
<evidence type="ECO:0000259" key="7">
    <source>
        <dbReference type="PROSITE" id="PS50110"/>
    </source>
</evidence>
<proteinExistence type="predicted"/>
<keyword evidence="1 5" id="KW-0597">Phosphoprotein</keyword>
<evidence type="ECO:0000256" key="5">
    <source>
        <dbReference type="PROSITE-ProRule" id="PRU00169"/>
    </source>
</evidence>
<keyword evidence="9" id="KW-1185">Reference proteome</keyword>
<keyword evidence="4" id="KW-0804">Transcription</keyword>
<dbReference type="CDD" id="cd17535">
    <property type="entry name" value="REC_NarL-like"/>
    <property type="match status" value="1"/>
</dbReference>
<dbReference type="InterPro" id="IPR011006">
    <property type="entry name" value="CheY-like_superfamily"/>
</dbReference>
<dbReference type="SMART" id="SM00448">
    <property type="entry name" value="REC"/>
    <property type="match status" value="1"/>
</dbReference>
<comment type="caution">
    <text evidence="8">The sequence shown here is derived from an EMBL/GenBank/DDBJ whole genome shotgun (WGS) entry which is preliminary data.</text>
</comment>
<dbReference type="InterPro" id="IPR039420">
    <property type="entry name" value="WalR-like"/>
</dbReference>
<gene>
    <name evidence="8" type="ORF">SAMN06295973_3174</name>
</gene>
<dbReference type="InterPro" id="IPR058245">
    <property type="entry name" value="NreC/VraR/RcsB-like_REC"/>
</dbReference>
<reference evidence="8 9" key="1">
    <citation type="submission" date="2017-02" db="EMBL/GenBank/DDBJ databases">
        <authorList>
            <person name="Varghese N."/>
            <person name="Submissions S."/>
        </authorList>
    </citation>
    <scope>NUCLEOTIDE SEQUENCE [LARGE SCALE GENOMIC DNA]</scope>
    <source>
        <strain evidence="8 9">VKM Ac-1787</strain>
    </source>
</reference>
<sequence>MLRLVLVDDHAVVRAGLRMILQTQPDLEIVGEASSGVDAVPLVAELQPALVVVDLAMGDGIGGIETTRRLRALSPAPQVLIFTTYDTDADIVRAVEAGAVGYVLKTSSPEEIFRAVRTAARGQSALSTPVASRLMHHLQHRQEALTPREAEILELLTDGLGNRELARRLFISETTVKTHLAHIYTKLAVEGRGAAIAAARQRGIVRPPEHR</sequence>
<dbReference type="Pfam" id="PF00072">
    <property type="entry name" value="Response_reg"/>
    <property type="match status" value="1"/>
</dbReference>
<evidence type="ECO:0000259" key="6">
    <source>
        <dbReference type="PROSITE" id="PS50043"/>
    </source>
</evidence>
<evidence type="ECO:0000256" key="4">
    <source>
        <dbReference type="ARBA" id="ARBA00023163"/>
    </source>
</evidence>
<dbReference type="CDD" id="cd06170">
    <property type="entry name" value="LuxR_C_like"/>
    <property type="match status" value="1"/>
</dbReference>
<dbReference type="Gene3D" id="3.40.50.2300">
    <property type="match status" value="1"/>
</dbReference>
<dbReference type="SUPFAM" id="SSF46894">
    <property type="entry name" value="C-terminal effector domain of the bipartite response regulators"/>
    <property type="match status" value="1"/>
</dbReference>
<accession>A0ABY1LSN7</accession>
<evidence type="ECO:0000256" key="1">
    <source>
        <dbReference type="ARBA" id="ARBA00022553"/>
    </source>
</evidence>
<evidence type="ECO:0000313" key="8">
    <source>
        <dbReference type="EMBL" id="SKC70525.1"/>
    </source>
</evidence>
<dbReference type="PANTHER" id="PTHR43214:SF24">
    <property type="entry name" value="TRANSCRIPTIONAL REGULATORY PROTEIN NARL-RELATED"/>
    <property type="match status" value="1"/>
</dbReference>
<dbReference type="InterPro" id="IPR001789">
    <property type="entry name" value="Sig_transdc_resp-reg_receiver"/>
</dbReference>